<evidence type="ECO:0000256" key="4">
    <source>
        <dbReference type="PROSITE-ProRule" id="PRU00169"/>
    </source>
</evidence>
<feature type="modified residue" description="4-aspartylphosphate" evidence="4">
    <location>
        <position position="51"/>
    </location>
</feature>
<evidence type="ECO:0000313" key="9">
    <source>
        <dbReference type="Proteomes" id="UP001597463"/>
    </source>
</evidence>
<evidence type="ECO:0000256" key="5">
    <source>
        <dbReference type="PROSITE-ProRule" id="PRU01091"/>
    </source>
</evidence>
<dbReference type="SMART" id="SM00448">
    <property type="entry name" value="REC"/>
    <property type="match status" value="1"/>
</dbReference>
<gene>
    <name evidence="8" type="ORF">ACFSW6_01700</name>
</gene>
<dbReference type="SUPFAM" id="SSF52172">
    <property type="entry name" value="CheY-like"/>
    <property type="match status" value="1"/>
</dbReference>
<dbReference type="PANTHER" id="PTHR48111:SF40">
    <property type="entry name" value="PHOSPHATE REGULON TRANSCRIPTIONAL REGULATORY PROTEIN PHOB"/>
    <property type="match status" value="1"/>
</dbReference>
<dbReference type="InterPro" id="IPR039420">
    <property type="entry name" value="WalR-like"/>
</dbReference>
<dbReference type="Proteomes" id="UP001597463">
    <property type="component" value="Unassembled WGS sequence"/>
</dbReference>
<dbReference type="Gene3D" id="3.40.50.2300">
    <property type="match status" value="1"/>
</dbReference>
<organism evidence="8 9">
    <name type="scientific">Comamonas terrae</name>
    <dbReference type="NCBI Taxonomy" id="673548"/>
    <lineage>
        <taxon>Bacteria</taxon>
        <taxon>Pseudomonadati</taxon>
        <taxon>Pseudomonadota</taxon>
        <taxon>Betaproteobacteria</taxon>
        <taxon>Burkholderiales</taxon>
        <taxon>Comamonadaceae</taxon>
        <taxon>Comamonas</taxon>
    </lineage>
</organism>
<comment type="caution">
    <text evidence="8">The sequence shown here is derived from an EMBL/GenBank/DDBJ whole genome shotgun (WGS) entry which is preliminary data.</text>
</comment>
<dbReference type="PROSITE" id="PS50110">
    <property type="entry name" value="RESPONSE_REGULATORY"/>
    <property type="match status" value="1"/>
</dbReference>
<evidence type="ECO:0000256" key="1">
    <source>
        <dbReference type="ARBA" id="ARBA00022553"/>
    </source>
</evidence>
<dbReference type="PROSITE" id="PS51755">
    <property type="entry name" value="OMPR_PHOB"/>
    <property type="match status" value="1"/>
</dbReference>
<keyword evidence="2" id="KW-0902">Two-component regulatory system</keyword>
<dbReference type="InterPro" id="IPR001867">
    <property type="entry name" value="OmpR/PhoB-type_DNA-bd"/>
</dbReference>
<dbReference type="EMBL" id="JBHUMV010000001">
    <property type="protein sequence ID" value="MFD2752785.1"/>
    <property type="molecule type" value="Genomic_DNA"/>
</dbReference>
<keyword evidence="1 4" id="KW-0597">Phosphoprotein</keyword>
<feature type="domain" description="OmpR/PhoB-type" evidence="7">
    <location>
        <begin position="126"/>
        <end position="225"/>
    </location>
</feature>
<proteinExistence type="predicted"/>
<accession>A0ABW5UK73</accession>
<dbReference type="Pfam" id="PF00072">
    <property type="entry name" value="Response_reg"/>
    <property type="match status" value="1"/>
</dbReference>
<name>A0ABW5UK73_9BURK</name>
<dbReference type="InterPro" id="IPR001789">
    <property type="entry name" value="Sig_transdc_resp-reg_receiver"/>
</dbReference>
<sequence>MRIAALDDDPLQLDMLVQVATESGHSCHTYLKGAALQQDLRRESFDLLIVDWQLPDMQGTDLVRWVRSQVSKELPILFITFRSEESDIIEGLACGADDFMIKPVRAGELRARIAALLRRAYPVPAQSVLEFGPYRFLTATNSIEINGQPVDVTHREYTLALTLFQNQGRLLSRDHLREVVWGHNSEVQSRSLDTHVSRLRTLLNLRAGQPYAISAVYGYGYRLDVPDAGDPAPAAASA</sequence>
<dbReference type="Pfam" id="PF00486">
    <property type="entry name" value="Trans_reg_C"/>
    <property type="match status" value="1"/>
</dbReference>
<dbReference type="CDD" id="cd00383">
    <property type="entry name" value="trans_reg_C"/>
    <property type="match status" value="1"/>
</dbReference>
<evidence type="ECO:0000313" key="8">
    <source>
        <dbReference type="EMBL" id="MFD2752785.1"/>
    </source>
</evidence>
<dbReference type="Gene3D" id="6.10.250.690">
    <property type="match status" value="1"/>
</dbReference>
<evidence type="ECO:0000256" key="3">
    <source>
        <dbReference type="ARBA" id="ARBA00023125"/>
    </source>
</evidence>
<evidence type="ECO:0000259" key="7">
    <source>
        <dbReference type="PROSITE" id="PS51755"/>
    </source>
</evidence>
<evidence type="ECO:0000256" key="2">
    <source>
        <dbReference type="ARBA" id="ARBA00023012"/>
    </source>
</evidence>
<reference evidence="9" key="1">
    <citation type="journal article" date="2019" name="Int. J. Syst. Evol. Microbiol.">
        <title>The Global Catalogue of Microorganisms (GCM) 10K type strain sequencing project: providing services to taxonomists for standard genome sequencing and annotation.</title>
        <authorList>
            <consortium name="The Broad Institute Genomics Platform"/>
            <consortium name="The Broad Institute Genome Sequencing Center for Infectious Disease"/>
            <person name="Wu L."/>
            <person name="Ma J."/>
        </authorList>
    </citation>
    <scope>NUCLEOTIDE SEQUENCE [LARGE SCALE GENOMIC DNA]</scope>
    <source>
        <strain evidence="9">TISTR 1906</strain>
    </source>
</reference>
<evidence type="ECO:0000259" key="6">
    <source>
        <dbReference type="PROSITE" id="PS50110"/>
    </source>
</evidence>
<feature type="domain" description="Response regulatory" evidence="6">
    <location>
        <begin position="2"/>
        <end position="117"/>
    </location>
</feature>
<dbReference type="SMART" id="SM00862">
    <property type="entry name" value="Trans_reg_C"/>
    <property type="match status" value="1"/>
</dbReference>
<dbReference type="PANTHER" id="PTHR48111">
    <property type="entry name" value="REGULATOR OF RPOS"/>
    <property type="match status" value="1"/>
</dbReference>
<feature type="DNA-binding region" description="OmpR/PhoB-type" evidence="5">
    <location>
        <begin position="126"/>
        <end position="225"/>
    </location>
</feature>
<dbReference type="InterPro" id="IPR036388">
    <property type="entry name" value="WH-like_DNA-bd_sf"/>
</dbReference>
<keyword evidence="3 5" id="KW-0238">DNA-binding</keyword>
<dbReference type="Gene3D" id="1.10.10.10">
    <property type="entry name" value="Winged helix-like DNA-binding domain superfamily/Winged helix DNA-binding domain"/>
    <property type="match status" value="1"/>
</dbReference>
<keyword evidence="9" id="KW-1185">Reference proteome</keyword>
<protein>
    <submittedName>
        <fullName evidence="8">Response regulator transcription factor</fullName>
    </submittedName>
</protein>
<dbReference type="InterPro" id="IPR011006">
    <property type="entry name" value="CheY-like_superfamily"/>
</dbReference>
<dbReference type="CDD" id="cd17574">
    <property type="entry name" value="REC_OmpR"/>
    <property type="match status" value="1"/>
</dbReference>
<dbReference type="RefSeq" id="WP_066473169.1">
    <property type="nucleotide sequence ID" value="NZ_BCNT01000003.1"/>
</dbReference>